<reference evidence="5 6" key="1">
    <citation type="submission" date="2016-05" db="EMBL/GenBank/DDBJ databases">
        <title>Microbial solvent formation.</title>
        <authorList>
            <person name="Poehlein A."/>
            <person name="Montoya Solano J.D."/>
            <person name="Flitsch S."/>
            <person name="Krabben P."/>
            <person name="Duerre P."/>
            <person name="Daniel R."/>
        </authorList>
    </citation>
    <scope>NUCLEOTIDE SEQUENCE [LARGE SCALE GENOMIC DNA]</scope>
    <source>
        <strain evidence="5 6">L1-8</strain>
    </source>
</reference>
<dbReference type="SUPFAM" id="SSF54001">
    <property type="entry name" value="Cysteine proteinases"/>
    <property type="match status" value="1"/>
</dbReference>
<dbReference type="SUPFAM" id="SSF69360">
    <property type="entry name" value="Cell wall binding repeat"/>
    <property type="match status" value="1"/>
</dbReference>
<dbReference type="GO" id="GO:0005737">
    <property type="term" value="C:cytoplasm"/>
    <property type="evidence" value="ECO:0007669"/>
    <property type="project" value="TreeGrafter"/>
</dbReference>
<dbReference type="PANTHER" id="PTHR46333">
    <property type="entry name" value="CYTOKINESIS PROTEIN 3"/>
    <property type="match status" value="1"/>
</dbReference>
<protein>
    <submittedName>
        <fullName evidence="5">Transglutaminase-like superfamily protein</fullName>
    </submittedName>
</protein>
<dbReference type="PROSITE" id="PS51170">
    <property type="entry name" value="CW"/>
    <property type="match status" value="1"/>
</dbReference>
<accession>A0A1S8NH90</accession>
<keyword evidence="3" id="KW-0732">Signal</keyword>
<evidence type="ECO:0000259" key="4">
    <source>
        <dbReference type="SMART" id="SM00460"/>
    </source>
</evidence>
<dbReference type="SMART" id="SM00460">
    <property type="entry name" value="TGc"/>
    <property type="match status" value="1"/>
</dbReference>
<dbReference type="InterPro" id="IPR018337">
    <property type="entry name" value="Cell_wall/Cho-bd_repeat"/>
</dbReference>
<dbReference type="EMBL" id="LZYZ01000001">
    <property type="protein sequence ID" value="OOM15854.1"/>
    <property type="molecule type" value="Genomic_DNA"/>
</dbReference>
<name>A0A1S8NH90_CLOSA</name>
<evidence type="ECO:0000256" key="3">
    <source>
        <dbReference type="SAM" id="SignalP"/>
    </source>
</evidence>
<evidence type="ECO:0000313" key="5">
    <source>
        <dbReference type="EMBL" id="OOM15854.1"/>
    </source>
</evidence>
<dbReference type="RefSeq" id="WP_077863635.1">
    <property type="nucleotide sequence ID" value="NZ_LZYZ01000001.1"/>
</dbReference>
<dbReference type="STRING" id="169679.CSACC_34600"/>
<dbReference type="Pfam" id="PF01841">
    <property type="entry name" value="Transglut_core"/>
    <property type="match status" value="1"/>
</dbReference>
<sequence length="319" mass="36131">MRRLIKTIVILSVIAISLMKASTLLSKPAAANSEWKQDSKGWWYSEGNSYATGWKLIDKNWYYFYSNGYMAHDTTIDGYNLNSNGIWADSAETLLGREMLKNISAQNQTFTIKCSSKDVDINNLGNIFNSEIEKLKITDPYDIYNVSNYDLNATSNGFGTINIKVNCNYKMTAQMEAELDTKVKELVARIAPDSMSESKKELAIHDWIVNNTKYDESYKIFDPYNTLTKHTGVCEGYSLLAQKMFTTAGIKSTIVEGTANGEAHAWNLVYIDGKWRHVDCTWDDPVSSVPVLRHNYYNLTDKQISADHSWTTSNYPSAN</sequence>
<dbReference type="PANTHER" id="PTHR46333:SF2">
    <property type="entry name" value="CYTOKINESIS PROTEIN 3"/>
    <property type="match status" value="1"/>
</dbReference>
<dbReference type="Gene3D" id="2.10.270.10">
    <property type="entry name" value="Cholin Binding"/>
    <property type="match status" value="1"/>
</dbReference>
<feature type="domain" description="Transglutaminase-like" evidence="4">
    <location>
        <begin position="226"/>
        <end position="282"/>
    </location>
</feature>
<dbReference type="Pfam" id="PF19127">
    <property type="entry name" value="Choline_bind_3"/>
    <property type="match status" value="1"/>
</dbReference>
<keyword evidence="1" id="KW-0677">Repeat</keyword>
<dbReference type="InterPro" id="IPR038765">
    <property type="entry name" value="Papain-like_cys_pep_sf"/>
</dbReference>
<dbReference type="InterPro" id="IPR002931">
    <property type="entry name" value="Transglutaminase-like"/>
</dbReference>
<evidence type="ECO:0000256" key="2">
    <source>
        <dbReference type="PROSITE-ProRule" id="PRU00591"/>
    </source>
</evidence>
<feature type="signal peptide" evidence="3">
    <location>
        <begin position="1"/>
        <end position="21"/>
    </location>
</feature>
<dbReference type="InterPro" id="IPR052557">
    <property type="entry name" value="CAP/Cytokinesis_protein"/>
</dbReference>
<gene>
    <name evidence="5" type="ORF">CLOSAC_01250</name>
</gene>
<comment type="caution">
    <text evidence="5">The sequence shown here is derived from an EMBL/GenBank/DDBJ whole genome shotgun (WGS) entry which is preliminary data.</text>
</comment>
<evidence type="ECO:0000256" key="1">
    <source>
        <dbReference type="ARBA" id="ARBA00022737"/>
    </source>
</evidence>
<organism evidence="5 6">
    <name type="scientific">Clostridium saccharobutylicum</name>
    <dbReference type="NCBI Taxonomy" id="169679"/>
    <lineage>
        <taxon>Bacteria</taxon>
        <taxon>Bacillati</taxon>
        <taxon>Bacillota</taxon>
        <taxon>Clostridia</taxon>
        <taxon>Eubacteriales</taxon>
        <taxon>Clostridiaceae</taxon>
        <taxon>Clostridium</taxon>
    </lineage>
</organism>
<evidence type="ECO:0000313" key="6">
    <source>
        <dbReference type="Proteomes" id="UP000191154"/>
    </source>
</evidence>
<feature type="chain" id="PRO_5039265364" evidence="3">
    <location>
        <begin position="22"/>
        <end position="319"/>
    </location>
</feature>
<feature type="repeat" description="Cell wall-binding" evidence="2">
    <location>
        <begin position="51"/>
        <end position="70"/>
    </location>
</feature>
<dbReference type="AlphaFoldDB" id="A0A1S8NH90"/>
<dbReference type="Gene3D" id="3.10.620.30">
    <property type="match status" value="1"/>
</dbReference>
<dbReference type="Proteomes" id="UP000191154">
    <property type="component" value="Unassembled WGS sequence"/>
</dbReference>
<proteinExistence type="predicted"/>